<feature type="domain" description="Response regulatory" evidence="6">
    <location>
        <begin position="1"/>
        <end position="67"/>
    </location>
</feature>
<sequence>MLPGMDGFELCEKLKSQPETATIPVLFLTGRRRDEAAVVRALDLGAADFLVKPVRMPELVARIQAAMRTKPAREVAVGEPVGEPATIQGRLAFLQRLQQELDRSVQLRRPLTCVVVNLELAPGVAEQLSPEQVGAIEEQLAPEVRACCRGEDICGHVDDRRCAFILFSPAETGGRALAERIRDRVTQAEVMLQGQRIPVNVCAGVAQALLKEPPTAEELMSRAEEALAQARLAGPGTI</sequence>
<dbReference type="GO" id="GO:0032993">
    <property type="term" value="C:protein-DNA complex"/>
    <property type="evidence" value="ECO:0007669"/>
    <property type="project" value="TreeGrafter"/>
</dbReference>
<dbReference type="Gene3D" id="3.40.50.2300">
    <property type="match status" value="1"/>
</dbReference>
<gene>
    <name evidence="8" type="ORF">S03H2_37993</name>
</gene>
<reference evidence="8" key="1">
    <citation type="journal article" date="2014" name="Front. Microbiol.">
        <title>High frequency of phylogenetically diverse reductive dehalogenase-homologous genes in deep subseafloor sedimentary metagenomes.</title>
        <authorList>
            <person name="Kawai M."/>
            <person name="Futagami T."/>
            <person name="Toyoda A."/>
            <person name="Takaki Y."/>
            <person name="Nishi S."/>
            <person name="Hori S."/>
            <person name="Arai W."/>
            <person name="Tsubouchi T."/>
            <person name="Morono Y."/>
            <person name="Uchiyama I."/>
            <person name="Ito T."/>
            <person name="Fujiyama A."/>
            <person name="Inagaki F."/>
            <person name="Takami H."/>
        </authorList>
    </citation>
    <scope>NUCLEOTIDE SEQUENCE</scope>
    <source>
        <strain evidence="8">Expedition CK06-06</strain>
    </source>
</reference>
<evidence type="ECO:0000259" key="6">
    <source>
        <dbReference type="PROSITE" id="PS50110"/>
    </source>
</evidence>
<dbReference type="InterPro" id="IPR001789">
    <property type="entry name" value="Sig_transdc_resp-reg_receiver"/>
</dbReference>
<feature type="domain" description="GGDEF" evidence="7">
    <location>
        <begin position="109"/>
        <end position="238"/>
    </location>
</feature>
<dbReference type="PROSITE" id="PS50887">
    <property type="entry name" value="GGDEF"/>
    <property type="match status" value="1"/>
</dbReference>
<evidence type="ECO:0000256" key="2">
    <source>
        <dbReference type="ARBA" id="ARBA00023012"/>
    </source>
</evidence>
<dbReference type="GO" id="GO:0006355">
    <property type="term" value="P:regulation of DNA-templated transcription"/>
    <property type="evidence" value="ECO:0007669"/>
    <property type="project" value="TreeGrafter"/>
</dbReference>
<keyword evidence="2" id="KW-0902">Two-component regulatory system</keyword>
<evidence type="ECO:0000313" key="8">
    <source>
        <dbReference type="EMBL" id="GAH52764.1"/>
    </source>
</evidence>
<evidence type="ECO:0000256" key="5">
    <source>
        <dbReference type="ARBA" id="ARBA00023163"/>
    </source>
</evidence>
<dbReference type="InterPro" id="IPR011006">
    <property type="entry name" value="CheY-like_superfamily"/>
</dbReference>
<dbReference type="InterPro" id="IPR000160">
    <property type="entry name" value="GGDEF_dom"/>
</dbReference>
<dbReference type="PANTHER" id="PTHR48111">
    <property type="entry name" value="REGULATOR OF RPOS"/>
    <property type="match status" value="1"/>
</dbReference>
<dbReference type="EMBL" id="BARU01023406">
    <property type="protein sequence ID" value="GAH52764.1"/>
    <property type="molecule type" value="Genomic_DNA"/>
</dbReference>
<keyword evidence="1" id="KW-0597">Phosphoprotein</keyword>
<name>X1HG04_9ZZZZ</name>
<dbReference type="SUPFAM" id="SSF55073">
    <property type="entry name" value="Nucleotide cyclase"/>
    <property type="match status" value="1"/>
</dbReference>
<evidence type="ECO:0000256" key="4">
    <source>
        <dbReference type="ARBA" id="ARBA00023125"/>
    </source>
</evidence>
<dbReference type="InterPro" id="IPR029787">
    <property type="entry name" value="Nucleotide_cyclase"/>
</dbReference>
<dbReference type="PROSITE" id="PS50110">
    <property type="entry name" value="RESPONSE_REGULATORY"/>
    <property type="match status" value="1"/>
</dbReference>
<accession>X1HG04</accession>
<keyword evidence="3" id="KW-0805">Transcription regulation</keyword>
<proteinExistence type="predicted"/>
<comment type="caution">
    <text evidence="8">The sequence shown here is derived from an EMBL/GenBank/DDBJ whole genome shotgun (WGS) entry which is preliminary data.</text>
</comment>
<dbReference type="PANTHER" id="PTHR48111:SF1">
    <property type="entry name" value="TWO-COMPONENT RESPONSE REGULATOR ORR33"/>
    <property type="match status" value="1"/>
</dbReference>
<protein>
    <recommendedName>
        <fullName evidence="9">Response regulatory domain-containing protein</fullName>
    </recommendedName>
</protein>
<dbReference type="GO" id="GO:0000976">
    <property type="term" value="F:transcription cis-regulatory region binding"/>
    <property type="evidence" value="ECO:0007669"/>
    <property type="project" value="TreeGrafter"/>
</dbReference>
<evidence type="ECO:0000256" key="1">
    <source>
        <dbReference type="ARBA" id="ARBA00022553"/>
    </source>
</evidence>
<dbReference type="Pfam" id="PF00990">
    <property type="entry name" value="GGDEF"/>
    <property type="match status" value="1"/>
</dbReference>
<evidence type="ECO:0000259" key="7">
    <source>
        <dbReference type="PROSITE" id="PS50887"/>
    </source>
</evidence>
<dbReference type="Pfam" id="PF00072">
    <property type="entry name" value="Response_reg"/>
    <property type="match status" value="1"/>
</dbReference>
<evidence type="ECO:0008006" key="9">
    <source>
        <dbReference type="Google" id="ProtNLM"/>
    </source>
</evidence>
<dbReference type="InterPro" id="IPR039420">
    <property type="entry name" value="WalR-like"/>
</dbReference>
<dbReference type="SUPFAM" id="SSF52172">
    <property type="entry name" value="CheY-like"/>
    <property type="match status" value="1"/>
</dbReference>
<dbReference type="GO" id="GO:0000156">
    <property type="term" value="F:phosphorelay response regulator activity"/>
    <property type="evidence" value="ECO:0007669"/>
    <property type="project" value="TreeGrafter"/>
</dbReference>
<evidence type="ECO:0000256" key="3">
    <source>
        <dbReference type="ARBA" id="ARBA00023015"/>
    </source>
</evidence>
<keyword evidence="5" id="KW-0804">Transcription</keyword>
<dbReference type="GO" id="GO:0005829">
    <property type="term" value="C:cytosol"/>
    <property type="evidence" value="ECO:0007669"/>
    <property type="project" value="TreeGrafter"/>
</dbReference>
<keyword evidence="4" id="KW-0238">DNA-binding</keyword>
<dbReference type="Gene3D" id="3.30.70.270">
    <property type="match status" value="1"/>
</dbReference>
<dbReference type="AlphaFoldDB" id="X1HG04"/>
<feature type="non-terminal residue" evidence="8">
    <location>
        <position position="238"/>
    </location>
</feature>
<organism evidence="8">
    <name type="scientific">marine sediment metagenome</name>
    <dbReference type="NCBI Taxonomy" id="412755"/>
    <lineage>
        <taxon>unclassified sequences</taxon>
        <taxon>metagenomes</taxon>
        <taxon>ecological metagenomes</taxon>
    </lineage>
</organism>
<dbReference type="InterPro" id="IPR043128">
    <property type="entry name" value="Rev_trsase/Diguanyl_cyclase"/>
</dbReference>